<accession>A0ABN9VWR5</accession>
<evidence type="ECO:0000313" key="2">
    <source>
        <dbReference type="EMBL" id="CAK0878060.1"/>
    </source>
</evidence>
<keyword evidence="3" id="KW-1185">Reference proteome</keyword>
<feature type="region of interest" description="Disordered" evidence="1">
    <location>
        <begin position="302"/>
        <end position="348"/>
    </location>
</feature>
<comment type="caution">
    <text evidence="2">The sequence shown here is derived from an EMBL/GenBank/DDBJ whole genome shotgun (WGS) entry which is preliminary data.</text>
</comment>
<organism evidence="2 3">
    <name type="scientific">Prorocentrum cordatum</name>
    <dbReference type="NCBI Taxonomy" id="2364126"/>
    <lineage>
        <taxon>Eukaryota</taxon>
        <taxon>Sar</taxon>
        <taxon>Alveolata</taxon>
        <taxon>Dinophyceae</taxon>
        <taxon>Prorocentrales</taxon>
        <taxon>Prorocentraceae</taxon>
        <taxon>Prorocentrum</taxon>
    </lineage>
</organism>
<protein>
    <submittedName>
        <fullName evidence="2">Uncharacterized protein</fullName>
    </submittedName>
</protein>
<reference evidence="2" key="1">
    <citation type="submission" date="2023-10" db="EMBL/GenBank/DDBJ databases">
        <authorList>
            <person name="Chen Y."/>
            <person name="Shah S."/>
            <person name="Dougan E. K."/>
            <person name="Thang M."/>
            <person name="Chan C."/>
        </authorList>
    </citation>
    <scope>NUCLEOTIDE SEQUENCE [LARGE SCALE GENOMIC DNA]</scope>
</reference>
<sequence>MPSDQHAPLSGPSALPPGQACMRQALRARAMRAAVACRRGASPTSGAEAPRLPEPAAQVDALHAPLWGPGSILPGFWHQGLGAAPGAESDAQACRRATLPWSAGQFEGLGARLSHPAALPQGLWPRSLEAPGAEDLVRACMRQALRARAARAAAACRRGAPSTAGVEAAMFPQVVAQFEALDMPNQLSPREPAVVAVGSESLPSNEPPAVGQPDALLIDLLEKAACSQQEAKVENLIDSLLPKRKERKDEFDEKPNAGDAALIAKGVNSQCQRTDVHAHEVIRQSLGRKTSPLIRDVRDVEEEFGDASRSRPRAPRFSRPLCHGPGAKSQDPRREQRAVSVDPLPGDT</sequence>
<proteinExistence type="predicted"/>
<gene>
    <name evidence="2" type="ORF">PCOR1329_LOCUS61939</name>
</gene>
<evidence type="ECO:0000256" key="1">
    <source>
        <dbReference type="SAM" id="MobiDB-lite"/>
    </source>
</evidence>
<evidence type="ECO:0000313" key="3">
    <source>
        <dbReference type="Proteomes" id="UP001189429"/>
    </source>
</evidence>
<dbReference type="EMBL" id="CAUYUJ010017805">
    <property type="protein sequence ID" value="CAK0878060.1"/>
    <property type="molecule type" value="Genomic_DNA"/>
</dbReference>
<name>A0ABN9VWR5_9DINO</name>
<dbReference type="Proteomes" id="UP001189429">
    <property type="component" value="Unassembled WGS sequence"/>
</dbReference>